<dbReference type="Proteomes" id="UP001200034">
    <property type="component" value="Unassembled WGS sequence"/>
</dbReference>
<dbReference type="PANTHER" id="PTHR21112:SF0">
    <property type="entry name" value="CHEMOSENSORY PROTEIN A 29A-RELATED"/>
    <property type="match status" value="1"/>
</dbReference>
<gene>
    <name evidence="1" type="ORF">KR093_001550</name>
</gene>
<proteinExistence type="predicted"/>
<dbReference type="PANTHER" id="PTHR21112">
    <property type="entry name" value="CHEMOSENSORY PROTEIN A 29A-RELATED"/>
    <property type="match status" value="1"/>
</dbReference>
<sequence>RSWDYELLNLDVWSSDANLANVSAKLEHQQLGMQVGSAVLDWKFDADENTMAELNMLFCQSGREEDYREHMYKIPKMKLYDFFDKYYMKIIYADYGSCSNLPDIGDKFIPPWNKTTYIFTQCLPKVENYPDILPMGYYKFQIKIIGEVKVTFQMTAKVFPKQM</sequence>
<organism evidence="1 2">
    <name type="scientific">Drosophila rubida</name>
    <dbReference type="NCBI Taxonomy" id="30044"/>
    <lineage>
        <taxon>Eukaryota</taxon>
        <taxon>Metazoa</taxon>
        <taxon>Ecdysozoa</taxon>
        <taxon>Arthropoda</taxon>
        <taxon>Hexapoda</taxon>
        <taxon>Insecta</taxon>
        <taxon>Pterygota</taxon>
        <taxon>Neoptera</taxon>
        <taxon>Endopterygota</taxon>
        <taxon>Diptera</taxon>
        <taxon>Brachycera</taxon>
        <taxon>Muscomorpha</taxon>
        <taxon>Ephydroidea</taxon>
        <taxon>Drosophilidae</taxon>
        <taxon>Drosophila</taxon>
    </lineage>
</organism>
<dbReference type="Pfam" id="PF06477">
    <property type="entry name" value="DUF1091"/>
    <property type="match status" value="1"/>
</dbReference>
<dbReference type="EMBL" id="JAJJHW010000014">
    <property type="protein sequence ID" value="KAH8388237.1"/>
    <property type="molecule type" value="Genomic_DNA"/>
</dbReference>
<dbReference type="AlphaFoldDB" id="A0AAD4PSS9"/>
<comment type="caution">
    <text evidence="1">The sequence shown here is derived from an EMBL/GenBank/DDBJ whole genome shotgun (WGS) entry which is preliminary data.</text>
</comment>
<evidence type="ECO:0000313" key="1">
    <source>
        <dbReference type="EMBL" id="KAH8388237.1"/>
    </source>
</evidence>
<dbReference type="InterPro" id="IPR010512">
    <property type="entry name" value="DUF1091"/>
</dbReference>
<evidence type="ECO:0000313" key="2">
    <source>
        <dbReference type="Proteomes" id="UP001200034"/>
    </source>
</evidence>
<feature type="non-terminal residue" evidence="1">
    <location>
        <position position="1"/>
    </location>
</feature>
<protein>
    <submittedName>
        <fullName evidence="1">Uncharacterized protein</fullName>
    </submittedName>
</protein>
<name>A0AAD4PSS9_9MUSC</name>
<accession>A0AAD4PSS9</accession>
<feature type="non-terminal residue" evidence="1">
    <location>
        <position position="163"/>
    </location>
</feature>
<keyword evidence="2" id="KW-1185">Reference proteome</keyword>
<reference evidence="1" key="1">
    <citation type="journal article" date="2021" name="Mol. Ecol. Resour.">
        <title>Phylogenomic analyses of the genus Drosophila reveals genomic signals of climate adaptation.</title>
        <authorList>
            <person name="Li F."/>
            <person name="Rane R.V."/>
            <person name="Luria V."/>
            <person name="Xiong Z."/>
            <person name="Chen J."/>
            <person name="Li Z."/>
            <person name="Catullo R.A."/>
            <person name="Griffin P.C."/>
            <person name="Schiffer M."/>
            <person name="Pearce S."/>
            <person name="Lee S.F."/>
            <person name="McElroy K."/>
            <person name="Stocker A."/>
            <person name="Shirriffs J."/>
            <person name="Cockerell F."/>
            <person name="Coppin C."/>
            <person name="Sgro C.M."/>
            <person name="Karger A."/>
            <person name="Cain J.W."/>
            <person name="Weber J.A."/>
            <person name="Santpere G."/>
            <person name="Kirschner M.W."/>
            <person name="Hoffmann A.A."/>
            <person name="Oakeshott J.G."/>
            <person name="Zhang G."/>
        </authorList>
    </citation>
    <scope>NUCLEOTIDE SEQUENCE</scope>
    <source>
        <strain evidence="1">BGI-SZ-2011g</strain>
    </source>
</reference>